<accession>A0A7V8FMV1</accession>
<evidence type="ECO:0000256" key="2">
    <source>
        <dbReference type="ARBA" id="ARBA00004651"/>
    </source>
</evidence>
<dbReference type="PROSITE" id="PS50999">
    <property type="entry name" value="COX2_TM"/>
    <property type="match status" value="1"/>
</dbReference>
<evidence type="ECO:0000256" key="1">
    <source>
        <dbReference type="ARBA" id="ARBA00004418"/>
    </source>
</evidence>
<evidence type="ECO:0000313" key="19">
    <source>
        <dbReference type="EMBL" id="KAF1020441.1"/>
    </source>
</evidence>
<dbReference type="GO" id="GO:0005507">
    <property type="term" value="F:copper ion binding"/>
    <property type="evidence" value="ECO:0007669"/>
    <property type="project" value="InterPro"/>
</dbReference>
<sequence length="303" mass="33496">MNSSKTSGLARGLLSLGLVALLSGCNWGVLDPKGQVGIAQKELLIICTLLMLIVVIPVIVLTIVFAWKYRESNTSAEYLPNWSHSNKIETFVWGVPLVIVAILAVLTWRSSHSLDPYRPLESNVKPVTIQAISMDWKWLFIYPDEGVATINEVAFPINTPVNFELTSDTVMNAFFIPQLGSMIYSMAGMETKLHLDAHETGDYFGLSSHYSGAGYAGMTFTAKAVTGDDYQAWLAKAKASPLQLDPAQYRDLSLLRNDKKAPVTYFSSVTPDLFKHVIHKYMNPTAKDREVALAMNTICRAGE</sequence>
<dbReference type="SUPFAM" id="SSF49503">
    <property type="entry name" value="Cupredoxins"/>
    <property type="match status" value="1"/>
</dbReference>
<keyword evidence="6 15" id="KW-0679">Respiratory chain</keyword>
<evidence type="ECO:0000256" key="11">
    <source>
        <dbReference type="ARBA" id="ARBA00023002"/>
    </source>
</evidence>
<dbReference type="InterPro" id="IPR036257">
    <property type="entry name" value="Cyt_c_oxidase_su2_TM_sf"/>
</dbReference>
<keyword evidence="8" id="KW-0732">Signal</keyword>
<dbReference type="InterPro" id="IPR006333">
    <property type="entry name" value="Cyt_o_ubiquinol_oxidase_su2"/>
</dbReference>
<evidence type="ECO:0000256" key="7">
    <source>
        <dbReference type="ARBA" id="ARBA00022692"/>
    </source>
</evidence>
<evidence type="ECO:0000313" key="20">
    <source>
        <dbReference type="Proteomes" id="UP000461670"/>
    </source>
</evidence>
<dbReference type="PROSITE" id="PS50857">
    <property type="entry name" value="COX2_CUA"/>
    <property type="match status" value="1"/>
</dbReference>
<dbReference type="GO" id="GO:0042773">
    <property type="term" value="P:ATP synthesis coupled electron transport"/>
    <property type="evidence" value="ECO:0007669"/>
    <property type="project" value="TreeGrafter"/>
</dbReference>
<feature type="transmembrane region" description="Helical" evidence="16">
    <location>
        <begin position="90"/>
        <end position="108"/>
    </location>
</feature>
<comment type="similarity">
    <text evidence="3 15">Belongs to the cytochrome c oxidase subunit 2 family.</text>
</comment>
<keyword evidence="13" id="KW-0564">Palmitate</keyword>
<dbReference type="GO" id="GO:0042597">
    <property type="term" value="C:periplasmic space"/>
    <property type="evidence" value="ECO:0007669"/>
    <property type="project" value="UniProtKB-SubCell"/>
</dbReference>
<dbReference type="Proteomes" id="UP000461670">
    <property type="component" value="Unassembled WGS sequence"/>
</dbReference>
<protein>
    <recommendedName>
        <fullName evidence="15">Ubiquinol oxidase subunit 2</fullName>
    </recommendedName>
</protein>
<dbReference type="SUPFAM" id="SSF81464">
    <property type="entry name" value="Cytochrome c oxidase subunit II-like, transmembrane region"/>
    <property type="match status" value="1"/>
</dbReference>
<proteinExistence type="inferred from homology"/>
<keyword evidence="9 15" id="KW-0249">Electron transport</keyword>
<dbReference type="GO" id="GO:0009486">
    <property type="term" value="F:cytochrome bo3 ubiquinol oxidase activity"/>
    <property type="evidence" value="ECO:0007669"/>
    <property type="project" value="InterPro"/>
</dbReference>
<dbReference type="InterPro" id="IPR010514">
    <property type="entry name" value="COX_ARM"/>
</dbReference>
<evidence type="ECO:0000256" key="3">
    <source>
        <dbReference type="ARBA" id="ARBA00007866"/>
    </source>
</evidence>
<keyword evidence="7 16" id="KW-0812">Transmembrane</keyword>
<evidence type="ECO:0000259" key="17">
    <source>
        <dbReference type="PROSITE" id="PS50857"/>
    </source>
</evidence>
<dbReference type="GO" id="GO:0005886">
    <property type="term" value="C:plasma membrane"/>
    <property type="evidence" value="ECO:0007669"/>
    <property type="project" value="UniProtKB-SubCell"/>
</dbReference>
<keyword evidence="4 15" id="KW-0813">Transport</keyword>
<dbReference type="PANTHER" id="PTHR22888:SF18">
    <property type="entry name" value="CYTOCHROME BO(3) UBIQUINOL OXIDASE SUBUNIT 2"/>
    <property type="match status" value="1"/>
</dbReference>
<gene>
    <name evidence="19" type="primary">cyoA</name>
    <name evidence="19" type="ORF">GAK30_02483</name>
</gene>
<feature type="domain" description="Cytochrome oxidase subunit II transmembrane region profile" evidence="18">
    <location>
        <begin position="21"/>
        <end position="118"/>
    </location>
</feature>
<evidence type="ECO:0000256" key="15">
    <source>
        <dbReference type="PIRNR" id="PIRNR000292"/>
    </source>
</evidence>
<dbReference type="Pfam" id="PF00116">
    <property type="entry name" value="COX2"/>
    <property type="match status" value="1"/>
</dbReference>
<dbReference type="PANTHER" id="PTHR22888">
    <property type="entry name" value="CYTOCHROME C OXIDASE, SUBUNIT II"/>
    <property type="match status" value="1"/>
</dbReference>
<organism evidence="19 20">
    <name type="scientific">Paracidovorax wautersii</name>
    <dbReference type="NCBI Taxonomy" id="1177982"/>
    <lineage>
        <taxon>Bacteria</taxon>
        <taxon>Pseudomonadati</taxon>
        <taxon>Pseudomonadota</taxon>
        <taxon>Betaproteobacteria</taxon>
        <taxon>Burkholderiales</taxon>
        <taxon>Comamonadaceae</taxon>
        <taxon>Paracidovorax</taxon>
    </lineage>
</organism>
<feature type="transmembrane region" description="Helical" evidence="16">
    <location>
        <begin position="42"/>
        <end position="70"/>
    </location>
</feature>
<feature type="transmembrane region" description="Helical" evidence="16">
    <location>
        <begin position="12"/>
        <end position="30"/>
    </location>
</feature>
<evidence type="ECO:0000259" key="18">
    <source>
        <dbReference type="PROSITE" id="PS50999"/>
    </source>
</evidence>
<dbReference type="NCBIfam" id="TIGR01433">
    <property type="entry name" value="CyoA"/>
    <property type="match status" value="1"/>
</dbReference>
<evidence type="ECO:0000256" key="13">
    <source>
        <dbReference type="ARBA" id="ARBA00023139"/>
    </source>
</evidence>
<dbReference type="CDD" id="cd04212">
    <property type="entry name" value="CuRO_UO_II"/>
    <property type="match status" value="1"/>
</dbReference>
<name>A0A7V8FMV1_9BURK</name>
<dbReference type="AlphaFoldDB" id="A0A7V8FMV1"/>
<dbReference type="PROSITE" id="PS51257">
    <property type="entry name" value="PROKAR_LIPOPROTEIN"/>
    <property type="match status" value="1"/>
</dbReference>
<dbReference type="Pfam" id="PF06481">
    <property type="entry name" value="COX_ARM"/>
    <property type="match status" value="1"/>
</dbReference>
<evidence type="ECO:0000256" key="5">
    <source>
        <dbReference type="ARBA" id="ARBA00022475"/>
    </source>
</evidence>
<keyword evidence="11 15" id="KW-0560">Oxidoreductase</keyword>
<evidence type="ECO:0000256" key="10">
    <source>
        <dbReference type="ARBA" id="ARBA00022989"/>
    </source>
</evidence>
<comment type="caution">
    <text evidence="19">The sequence shown here is derived from an EMBL/GenBank/DDBJ whole genome shotgun (WGS) entry which is preliminary data.</text>
</comment>
<dbReference type="InterPro" id="IPR034227">
    <property type="entry name" value="CuRO_UO_II"/>
</dbReference>
<evidence type="ECO:0000256" key="6">
    <source>
        <dbReference type="ARBA" id="ARBA00022660"/>
    </source>
</evidence>
<evidence type="ECO:0000256" key="14">
    <source>
        <dbReference type="ARBA" id="ARBA00023288"/>
    </source>
</evidence>
<dbReference type="PIRSF" id="PIRSF000292">
    <property type="entry name" value="Ubi_od_II"/>
    <property type="match status" value="1"/>
</dbReference>
<reference evidence="20" key="1">
    <citation type="journal article" date="2020" name="MBio">
        <title>Horizontal gene transfer to a defensive symbiont with a reduced genome amongst a multipartite beetle microbiome.</title>
        <authorList>
            <person name="Waterworth S.C."/>
            <person name="Florez L.V."/>
            <person name="Rees E.R."/>
            <person name="Hertweck C."/>
            <person name="Kaltenpoth M."/>
            <person name="Kwan J.C."/>
        </authorList>
    </citation>
    <scope>NUCLEOTIDE SEQUENCE [LARGE SCALE GENOMIC DNA]</scope>
</reference>
<dbReference type="GO" id="GO:0016682">
    <property type="term" value="F:oxidoreductase activity, acting on diphenols and related substances as donors, oxygen as acceptor"/>
    <property type="evidence" value="ECO:0007669"/>
    <property type="project" value="InterPro"/>
</dbReference>
<keyword evidence="14" id="KW-0449">Lipoprotein</keyword>
<evidence type="ECO:0000256" key="4">
    <source>
        <dbReference type="ARBA" id="ARBA00022448"/>
    </source>
</evidence>
<dbReference type="Gene3D" id="1.10.287.90">
    <property type="match status" value="1"/>
</dbReference>
<evidence type="ECO:0000256" key="8">
    <source>
        <dbReference type="ARBA" id="ARBA00022729"/>
    </source>
</evidence>
<dbReference type="Gene3D" id="2.60.40.420">
    <property type="entry name" value="Cupredoxins - blue copper proteins"/>
    <property type="match status" value="1"/>
</dbReference>
<dbReference type="InterPro" id="IPR002429">
    <property type="entry name" value="CcO_II-like_C"/>
</dbReference>
<dbReference type="InterPro" id="IPR008972">
    <property type="entry name" value="Cupredoxin"/>
</dbReference>
<evidence type="ECO:0000256" key="12">
    <source>
        <dbReference type="ARBA" id="ARBA00023136"/>
    </source>
</evidence>
<feature type="domain" description="Cytochrome oxidase subunit II copper A binding" evidence="17">
    <location>
        <begin position="124"/>
        <end position="236"/>
    </location>
</feature>
<dbReference type="GO" id="GO:0004129">
    <property type="term" value="F:cytochrome-c oxidase activity"/>
    <property type="evidence" value="ECO:0007669"/>
    <property type="project" value="UniProtKB-UniRule"/>
</dbReference>
<dbReference type="InterPro" id="IPR011759">
    <property type="entry name" value="Cyt_c_oxidase_su2_TM_dom"/>
</dbReference>
<comment type="subcellular location">
    <subcellularLocation>
        <location evidence="2">Cell membrane</location>
        <topology evidence="2">Multi-pass membrane protein</topology>
    </subcellularLocation>
    <subcellularLocation>
        <location evidence="1">Periplasm</location>
    </subcellularLocation>
</comment>
<keyword evidence="12 15" id="KW-0472">Membrane</keyword>
<evidence type="ECO:0000256" key="9">
    <source>
        <dbReference type="ARBA" id="ARBA00022982"/>
    </source>
</evidence>
<keyword evidence="5 15" id="KW-1003">Cell membrane</keyword>
<keyword evidence="10 16" id="KW-1133">Transmembrane helix</keyword>
<dbReference type="InterPro" id="IPR045187">
    <property type="entry name" value="CcO_II"/>
</dbReference>
<dbReference type="EMBL" id="WNDQ01000035">
    <property type="protein sequence ID" value="KAF1020441.1"/>
    <property type="molecule type" value="Genomic_DNA"/>
</dbReference>
<evidence type="ECO:0000256" key="16">
    <source>
        <dbReference type="SAM" id="Phobius"/>
    </source>
</evidence>